<proteinExistence type="predicted"/>
<reference evidence="1 2" key="1">
    <citation type="submission" date="2019-10" db="EMBL/GenBank/DDBJ databases">
        <authorList>
            <person name="Aull H.A."/>
            <person name="Lauer M.J."/>
            <person name="Garlena R.A."/>
            <person name="Russell D.A."/>
            <person name="Pope W.H."/>
            <person name="Jacobs-Sera D."/>
            <person name="Hatfull G.F."/>
        </authorList>
    </citation>
    <scope>NUCLEOTIDE SEQUENCE [LARGE SCALE GENOMIC DNA]</scope>
</reference>
<dbReference type="EMBL" id="MN586059">
    <property type="protein sequence ID" value="QGJ97012.1"/>
    <property type="molecule type" value="Genomic_DNA"/>
</dbReference>
<organism evidence="1 2">
    <name type="scientific">Microbacterium phage Teamocil</name>
    <dbReference type="NCBI Taxonomy" id="2656554"/>
    <lineage>
        <taxon>Viruses</taxon>
        <taxon>Duplodnaviria</taxon>
        <taxon>Heunggongvirae</taxon>
        <taxon>Uroviricota</taxon>
        <taxon>Caudoviricetes</taxon>
        <taxon>Hodgkinviridae</taxon>
        <taxon>Metamorphoovirus</taxon>
        <taxon>Metamorphoovirus teamocil</taxon>
    </lineage>
</organism>
<dbReference type="RefSeq" id="YP_010752092.1">
    <property type="nucleotide sequence ID" value="NC_073376.1"/>
</dbReference>
<evidence type="ECO:0000313" key="2">
    <source>
        <dbReference type="Proteomes" id="UP000424425"/>
    </source>
</evidence>
<sequence length="123" mass="13643">MNANRHVDVHNPMAADVLETFAAEWAERARKAQEAIDALTTGAQKSRAPRVERRRIGKADRMVLVRRDGDESRLLYGPDAKEVTVNFTAAEWSMITQVVFLQHGLTPITPPSTDEGTEQEGTA</sequence>
<keyword evidence="2" id="KW-1185">Reference proteome</keyword>
<dbReference type="GeneID" id="80005764"/>
<evidence type="ECO:0000313" key="1">
    <source>
        <dbReference type="EMBL" id="QGJ97012.1"/>
    </source>
</evidence>
<protein>
    <submittedName>
        <fullName evidence="1">Uncharacterized protein</fullName>
    </submittedName>
</protein>
<accession>A0A649VYH2</accession>
<dbReference type="KEGG" id="vg:80005764"/>
<dbReference type="Proteomes" id="UP000424425">
    <property type="component" value="Segment"/>
</dbReference>
<name>A0A649VYH2_9CAUD</name>
<gene>
    <name evidence="1" type="primary">64</name>
    <name evidence="1" type="ORF">PBI_TEAMOCIL_64</name>
</gene>